<evidence type="ECO:0000256" key="1">
    <source>
        <dbReference type="SAM" id="MobiDB-lite"/>
    </source>
</evidence>
<organism evidence="2 3">
    <name type="scientific">Phytophthora lilii</name>
    <dbReference type="NCBI Taxonomy" id="2077276"/>
    <lineage>
        <taxon>Eukaryota</taxon>
        <taxon>Sar</taxon>
        <taxon>Stramenopiles</taxon>
        <taxon>Oomycota</taxon>
        <taxon>Peronosporomycetes</taxon>
        <taxon>Peronosporales</taxon>
        <taxon>Peronosporaceae</taxon>
        <taxon>Phytophthora</taxon>
    </lineage>
</organism>
<dbReference type="AlphaFoldDB" id="A0A9W6TIQ2"/>
<feature type="compositionally biased region" description="Basic and acidic residues" evidence="1">
    <location>
        <begin position="78"/>
        <end position="98"/>
    </location>
</feature>
<evidence type="ECO:0000313" key="3">
    <source>
        <dbReference type="Proteomes" id="UP001165083"/>
    </source>
</evidence>
<comment type="caution">
    <text evidence="2">The sequence shown here is derived from an EMBL/GenBank/DDBJ whole genome shotgun (WGS) entry which is preliminary data.</text>
</comment>
<proteinExistence type="predicted"/>
<accession>A0A9W6TIQ2</accession>
<feature type="region of interest" description="Disordered" evidence="1">
    <location>
        <begin position="23"/>
        <end position="111"/>
    </location>
</feature>
<keyword evidence="3" id="KW-1185">Reference proteome</keyword>
<gene>
    <name evidence="2" type="ORF">Plil01_000451600</name>
</gene>
<dbReference type="EMBL" id="BSXW01000182">
    <property type="protein sequence ID" value="GMF14110.1"/>
    <property type="molecule type" value="Genomic_DNA"/>
</dbReference>
<protein>
    <submittedName>
        <fullName evidence="2">Unnamed protein product</fullName>
    </submittedName>
</protein>
<feature type="compositionally biased region" description="Low complexity" evidence="1">
    <location>
        <begin position="31"/>
        <end position="41"/>
    </location>
</feature>
<reference evidence="2" key="1">
    <citation type="submission" date="2023-04" db="EMBL/GenBank/DDBJ databases">
        <title>Phytophthora lilii NBRC 32176.</title>
        <authorList>
            <person name="Ichikawa N."/>
            <person name="Sato H."/>
            <person name="Tonouchi N."/>
        </authorList>
    </citation>
    <scope>NUCLEOTIDE SEQUENCE</scope>
    <source>
        <strain evidence="2">NBRC 32176</strain>
    </source>
</reference>
<name>A0A9W6TIQ2_9STRA</name>
<feature type="compositionally biased region" description="Gly residues" evidence="1">
    <location>
        <begin position="42"/>
        <end position="52"/>
    </location>
</feature>
<dbReference type="Proteomes" id="UP001165083">
    <property type="component" value="Unassembled WGS sequence"/>
</dbReference>
<sequence length="111" mass="11529">MDTLLNSIIPPGYYAILHFGSSDDEHEREAAAQGAAGAQEEPGGGHGAVPGGGHHHALEGLHPRAQGHPVRGPLLRAGHPDHAALPHGAAQDEVHHQDLPPQRALQGESTL</sequence>
<evidence type="ECO:0000313" key="2">
    <source>
        <dbReference type="EMBL" id="GMF14110.1"/>
    </source>
</evidence>